<dbReference type="Gene3D" id="3.40.5.50">
    <property type="match status" value="1"/>
</dbReference>
<evidence type="ECO:0000256" key="1">
    <source>
        <dbReference type="SAM" id="MobiDB-lite"/>
    </source>
</evidence>
<evidence type="ECO:0000313" key="3">
    <source>
        <dbReference type="EMBL" id="ACV12913.1"/>
    </source>
</evidence>
<dbReference type="Gene3D" id="1.20.58.1030">
    <property type="match status" value="1"/>
</dbReference>
<reference evidence="3 4" key="1">
    <citation type="journal article" date="2009" name="Stand. Genomic Sci.">
        <title>Complete genome sequence of Halorhabdus utahensis type strain (AX-2).</title>
        <authorList>
            <person name="Anderson I."/>
            <person name="Tindall B.J."/>
            <person name="Pomrenke H."/>
            <person name="Goker M."/>
            <person name="Lapidus A."/>
            <person name="Nolan M."/>
            <person name="Copeland A."/>
            <person name="Glavina Del Rio T."/>
            <person name="Chen F."/>
            <person name="Tice H."/>
            <person name="Cheng J.F."/>
            <person name="Lucas S."/>
            <person name="Chertkov O."/>
            <person name="Bruce D."/>
            <person name="Brettin T."/>
            <person name="Detter J.C."/>
            <person name="Han C."/>
            <person name="Goodwin L."/>
            <person name="Land M."/>
            <person name="Hauser L."/>
            <person name="Chang Y.J."/>
            <person name="Jeffries C.D."/>
            <person name="Pitluck S."/>
            <person name="Pati A."/>
            <person name="Mavromatis K."/>
            <person name="Ivanova N."/>
            <person name="Ovchinnikova G."/>
            <person name="Chen A."/>
            <person name="Palaniappan K."/>
            <person name="Chain P."/>
            <person name="Rohde M."/>
            <person name="Bristow J."/>
            <person name="Eisen J.A."/>
            <person name="Markowitz V."/>
            <person name="Hugenholtz P."/>
            <person name="Kyrpides N.C."/>
            <person name="Klenk H.P."/>
        </authorList>
    </citation>
    <scope>NUCLEOTIDE SEQUENCE [LARGE SCALE GENOMIC DNA]</scope>
    <source>
        <strain evidence="4">DSM 12940 / JCM 11049 / AX-2</strain>
    </source>
</reference>
<feature type="region of interest" description="Disordered" evidence="1">
    <location>
        <begin position="1"/>
        <end position="21"/>
    </location>
</feature>
<dbReference type="Pfam" id="PF22090">
    <property type="entry name" value="Gins51_C"/>
    <property type="match status" value="1"/>
</dbReference>
<feature type="domain" description="Gins51 C-terminal" evidence="2">
    <location>
        <begin position="261"/>
        <end position="305"/>
    </location>
</feature>
<dbReference type="Proteomes" id="UP000002071">
    <property type="component" value="Chromosome"/>
</dbReference>
<sequence length="307" mass="32314">MDLDEIQSVQSRERQTDSLQQLRDSFYEEAGQFVRSLRAERERAAEAAEDPFDSPKVARLSDDIDTAEQTLQAIYERRVGKVVKMASLAAADMPTEEEGLTTEERDLFEDLVDSIESNRQRVFDVLDGESMAVAGQTESPVDDDPSAASEGTTGERPPSTASSTDASDSTGAPPEPAESRSAATDDEVPAADLMRGSSTADGGQTDPDTGASSAPADDTKVPAAGGDGPDPTTRRDGGPPGSVAEDGDGSASTTADVERTTVRITSDVGEILGVDERTYDLVAEDVVTLPATNAEPLVERGAAETLR</sequence>
<dbReference type="EMBL" id="CP001687">
    <property type="protein sequence ID" value="ACV12913.1"/>
    <property type="molecule type" value="Genomic_DNA"/>
</dbReference>
<feature type="region of interest" description="Disordered" evidence="1">
    <location>
        <begin position="130"/>
        <end position="261"/>
    </location>
</feature>
<dbReference type="KEGG" id="hut:Huta_2752"/>
<dbReference type="STRING" id="519442.Huta_2752"/>
<dbReference type="RefSeq" id="WP_015790475.1">
    <property type="nucleotide sequence ID" value="NC_013158.1"/>
</dbReference>
<dbReference type="CDD" id="cd11714">
    <property type="entry name" value="GINS_A_archaea"/>
    <property type="match status" value="1"/>
</dbReference>
<gene>
    <name evidence="3" type="ordered locus">Huta_2752</name>
</gene>
<keyword evidence="4" id="KW-1185">Reference proteome</keyword>
<organism evidence="3 4">
    <name type="scientific">Halorhabdus utahensis (strain DSM 12940 / JCM 11049 / AX-2)</name>
    <dbReference type="NCBI Taxonomy" id="519442"/>
    <lineage>
        <taxon>Archaea</taxon>
        <taxon>Methanobacteriati</taxon>
        <taxon>Methanobacteriota</taxon>
        <taxon>Stenosarchaea group</taxon>
        <taxon>Halobacteria</taxon>
        <taxon>Halobacteriales</taxon>
        <taxon>Haloarculaceae</taxon>
        <taxon>Halorhabdus</taxon>
    </lineage>
</organism>
<evidence type="ECO:0000313" key="4">
    <source>
        <dbReference type="Proteomes" id="UP000002071"/>
    </source>
</evidence>
<dbReference type="GeneID" id="8385058"/>
<dbReference type="AlphaFoldDB" id="C7NQH0"/>
<dbReference type="HOGENOM" id="CLU_047666_0_0_2"/>
<dbReference type="OrthoDB" id="157576at2157"/>
<protein>
    <recommendedName>
        <fullName evidence="2">Gins51 C-terminal domain-containing protein</fullName>
    </recommendedName>
</protein>
<name>C7NQH0_HALUD</name>
<feature type="compositionally biased region" description="Polar residues" evidence="1">
    <location>
        <begin position="196"/>
        <end position="212"/>
    </location>
</feature>
<accession>C7NQH0</accession>
<proteinExistence type="predicted"/>
<feature type="compositionally biased region" description="Low complexity" evidence="1">
    <location>
        <begin position="159"/>
        <end position="172"/>
    </location>
</feature>
<dbReference type="InterPro" id="IPR054314">
    <property type="entry name" value="Gins51_C"/>
</dbReference>
<evidence type="ECO:0000259" key="2">
    <source>
        <dbReference type="Pfam" id="PF22090"/>
    </source>
</evidence>
<dbReference type="eggNOG" id="arCOG00551">
    <property type="taxonomic scope" value="Archaea"/>
</dbReference>